<name>U7USW2_9FIRM</name>
<dbReference type="EMBL" id="AWXA01000005">
    <property type="protein sequence ID" value="ERT62376.1"/>
    <property type="molecule type" value="Genomic_DNA"/>
</dbReference>
<organism evidence="1 2">
    <name type="scientific">Megasphaera vaginalis</name>
    <name type="common">ex Srinivasan et al. 2021</name>
    <dbReference type="NCBI Taxonomy" id="1111454"/>
    <lineage>
        <taxon>Bacteria</taxon>
        <taxon>Bacillati</taxon>
        <taxon>Bacillota</taxon>
        <taxon>Negativicutes</taxon>
        <taxon>Veillonellales</taxon>
        <taxon>Veillonellaceae</taxon>
        <taxon>Megasphaera</taxon>
    </lineage>
</organism>
<protein>
    <submittedName>
        <fullName evidence="1">Uncharacterized protein</fullName>
    </submittedName>
</protein>
<keyword evidence="2" id="KW-1185">Reference proteome</keyword>
<sequence length="68" mass="7999">MVQGLMRRRKEEDQKAAYFTLWQLRPHLAEGSNVTVEDILSPLYPEYQEAKERRSAEDMQNLKDAFGL</sequence>
<reference evidence="1 2" key="1">
    <citation type="submission" date="2013-09" db="EMBL/GenBank/DDBJ databases">
        <authorList>
            <person name="Durkin A.S."/>
            <person name="Haft D.R."/>
            <person name="McCorrison J."/>
            <person name="Torralba M."/>
            <person name="Gillis M."/>
            <person name="Haft D.H."/>
            <person name="Methe B."/>
            <person name="Sutton G."/>
            <person name="Nelson K.E."/>
        </authorList>
    </citation>
    <scope>NUCLEOTIDE SEQUENCE [LARGE SCALE GENOMIC DNA]</scope>
    <source>
        <strain evidence="1 2">BV3C16-1</strain>
    </source>
</reference>
<dbReference type="OrthoDB" id="1634049at2"/>
<accession>U7USW2</accession>
<dbReference type="AlphaFoldDB" id="U7USW2"/>
<evidence type="ECO:0000313" key="2">
    <source>
        <dbReference type="Proteomes" id="UP000017090"/>
    </source>
</evidence>
<dbReference type="Proteomes" id="UP000017090">
    <property type="component" value="Unassembled WGS sequence"/>
</dbReference>
<gene>
    <name evidence="1" type="ORF">HMPREF1250_0259</name>
</gene>
<dbReference type="STRING" id="1111454.HMPREF1250_0259"/>
<evidence type="ECO:0000313" key="1">
    <source>
        <dbReference type="EMBL" id="ERT62376.1"/>
    </source>
</evidence>
<proteinExistence type="predicted"/>
<comment type="caution">
    <text evidence="1">The sequence shown here is derived from an EMBL/GenBank/DDBJ whole genome shotgun (WGS) entry which is preliminary data.</text>
</comment>
<dbReference type="PATRIC" id="fig|1111454.3.peg.197"/>